<dbReference type="Pfam" id="PF00501">
    <property type="entry name" value="AMP-binding"/>
    <property type="match status" value="1"/>
</dbReference>
<comment type="catalytic activity">
    <reaction evidence="5">
        <text>acetate + ATP + CoA = acetyl-CoA + AMP + diphosphate</text>
        <dbReference type="Rhea" id="RHEA:23176"/>
        <dbReference type="ChEBI" id="CHEBI:30089"/>
        <dbReference type="ChEBI" id="CHEBI:30616"/>
        <dbReference type="ChEBI" id="CHEBI:33019"/>
        <dbReference type="ChEBI" id="CHEBI:57287"/>
        <dbReference type="ChEBI" id="CHEBI:57288"/>
        <dbReference type="ChEBI" id="CHEBI:456215"/>
        <dbReference type="EC" id="6.2.1.1"/>
    </reaction>
</comment>
<feature type="domain" description="Acetyl-coenzyme A synthetase N-terminal" evidence="9">
    <location>
        <begin position="47"/>
        <end position="109"/>
    </location>
</feature>
<dbReference type="Pfam" id="PF16177">
    <property type="entry name" value="ACAS_N"/>
    <property type="match status" value="1"/>
</dbReference>
<evidence type="ECO:0000256" key="1">
    <source>
        <dbReference type="ARBA" id="ARBA00006432"/>
    </source>
</evidence>
<evidence type="ECO:0000259" key="9">
    <source>
        <dbReference type="Pfam" id="PF16177"/>
    </source>
</evidence>
<dbReference type="FunFam" id="3.40.50.12780:FF:000001">
    <property type="entry name" value="Acetyl-coenzyme A synthetase"/>
    <property type="match status" value="1"/>
</dbReference>
<evidence type="ECO:0000256" key="5">
    <source>
        <dbReference type="RuleBase" id="RU361147"/>
    </source>
</evidence>
<comment type="similarity">
    <text evidence="1 5">Belongs to the ATP-dependent AMP-binding enzyme family.</text>
</comment>
<evidence type="ECO:0000256" key="3">
    <source>
        <dbReference type="ARBA" id="ARBA00022741"/>
    </source>
</evidence>
<evidence type="ECO:0000313" key="11">
    <source>
        <dbReference type="RefSeq" id="XP_027197823.1"/>
    </source>
</evidence>
<dbReference type="GO" id="GO:0016208">
    <property type="term" value="F:AMP binding"/>
    <property type="evidence" value="ECO:0007669"/>
    <property type="project" value="InterPro"/>
</dbReference>
<dbReference type="InterPro" id="IPR045851">
    <property type="entry name" value="AMP-bd_C_sf"/>
</dbReference>
<evidence type="ECO:0000256" key="4">
    <source>
        <dbReference type="ARBA" id="ARBA00022840"/>
    </source>
</evidence>
<dbReference type="PANTHER" id="PTHR24095">
    <property type="entry name" value="ACETYL-COENZYME A SYNTHETASE"/>
    <property type="match status" value="1"/>
</dbReference>
<feature type="compositionally biased region" description="Low complexity" evidence="6">
    <location>
        <begin position="704"/>
        <end position="716"/>
    </location>
</feature>
<dbReference type="InParanoid" id="A0A6P6XXG7"/>
<reference evidence="11" key="1">
    <citation type="submission" date="2025-08" db="UniProtKB">
        <authorList>
            <consortium name="RefSeq"/>
        </authorList>
    </citation>
    <scope>IDENTIFICATION</scope>
    <source>
        <strain evidence="11">Airmid</strain>
    </source>
</reference>
<proteinExistence type="inferred from homology"/>
<dbReference type="InterPro" id="IPR042099">
    <property type="entry name" value="ANL_N_sf"/>
</dbReference>
<feature type="domain" description="AMP-binding enzyme C-terminal" evidence="8">
    <location>
        <begin position="581"/>
        <end position="660"/>
    </location>
</feature>
<name>A0A6P6XXG7_DERPT</name>
<dbReference type="GO" id="GO:0005524">
    <property type="term" value="F:ATP binding"/>
    <property type="evidence" value="ECO:0007669"/>
    <property type="project" value="UniProtKB-UniRule"/>
</dbReference>
<dbReference type="Gene3D" id="3.30.300.30">
    <property type="match status" value="1"/>
</dbReference>
<dbReference type="NCBIfam" id="NF001208">
    <property type="entry name" value="PRK00174.1"/>
    <property type="match status" value="1"/>
</dbReference>
<dbReference type="KEGG" id="dpte:113792128"/>
<dbReference type="InterPro" id="IPR000873">
    <property type="entry name" value="AMP-dep_synth/lig_dom"/>
</dbReference>
<dbReference type="GO" id="GO:0003987">
    <property type="term" value="F:acetate-CoA ligase activity"/>
    <property type="evidence" value="ECO:0007669"/>
    <property type="project" value="UniProtKB-UniRule"/>
</dbReference>
<dbReference type="RefSeq" id="XP_027197823.1">
    <property type="nucleotide sequence ID" value="XM_027342022.1"/>
</dbReference>
<dbReference type="AlphaFoldDB" id="A0A6P6XXG7"/>
<keyword evidence="3 5" id="KW-0547">Nucleotide-binding</keyword>
<dbReference type="InterPro" id="IPR020845">
    <property type="entry name" value="AMP-binding_CS"/>
</dbReference>
<dbReference type="NCBIfam" id="TIGR02188">
    <property type="entry name" value="Ac_CoA_lig_AcsA"/>
    <property type="match status" value="1"/>
</dbReference>
<gene>
    <name evidence="11" type="primary">LOC113792128</name>
</gene>
<evidence type="ECO:0000259" key="8">
    <source>
        <dbReference type="Pfam" id="PF13193"/>
    </source>
</evidence>
<evidence type="ECO:0000313" key="10">
    <source>
        <dbReference type="Proteomes" id="UP000515146"/>
    </source>
</evidence>
<dbReference type="InterPro" id="IPR032387">
    <property type="entry name" value="ACAS_N"/>
</dbReference>
<dbReference type="SUPFAM" id="SSF56801">
    <property type="entry name" value="Acetyl-CoA synthetase-like"/>
    <property type="match status" value="1"/>
</dbReference>
<feature type="region of interest" description="Disordered" evidence="6">
    <location>
        <begin position="704"/>
        <end position="728"/>
    </location>
</feature>
<dbReference type="PROSITE" id="PS00455">
    <property type="entry name" value="AMP_BINDING"/>
    <property type="match status" value="1"/>
</dbReference>
<accession>A0A6P6XXG7</accession>
<organism evidence="10 11">
    <name type="scientific">Dermatophagoides pteronyssinus</name>
    <name type="common">European house dust mite</name>
    <dbReference type="NCBI Taxonomy" id="6956"/>
    <lineage>
        <taxon>Eukaryota</taxon>
        <taxon>Metazoa</taxon>
        <taxon>Ecdysozoa</taxon>
        <taxon>Arthropoda</taxon>
        <taxon>Chelicerata</taxon>
        <taxon>Arachnida</taxon>
        <taxon>Acari</taxon>
        <taxon>Acariformes</taxon>
        <taxon>Sarcoptiformes</taxon>
        <taxon>Astigmata</taxon>
        <taxon>Psoroptidia</taxon>
        <taxon>Analgoidea</taxon>
        <taxon>Pyroglyphidae</taxon>
        <taxon>Dermatophagoidinae</taxon>
        <taxon>Dermatophagoides</taxon>
    </lineage>
</organism>
<dbReference type="EC" id="6.2.1.1" evidence="5"/>
<dbReference type="Proteomes" id="UP000515146">
    <property type="component" value="Unplaced"/>
</dbReference>
<evidence type="ECO:0000256" key="2">
    <source>
        <dbReference type="ARBA" id="ARBA00022598"/>
    </source>
</evidence>
<keyword evidence="2 5" id="KW-0436">Ligase</keyword>
<dbReference type="OrthoDB" id="1706066at2759"/>
<feature type="domain" description="AMP-dependent synthetase/ligase" evidence="7">
    <location>
        <begin position="119"/>
        <end position="519"/>
    </location>
</feature>
<dbReference type="Pfam" id="PF13193">
    <property type="entry name" value="AMP-binding_C"/>
    <property type="match status" value="1"/>
</dbReference>
<dbReference type="InterPro" id="IPR011904">
    <property type="entry name" value="Ac_CoA_lig"/>
</dbReference>
<protein>
    <recommendedName>
        <fullName evidence="5">Acetyl-coenzyme A synthetase</fullName>
        <ecNumber evidence="5">6.2.1.1</ecNumber>
    </recommendedName>
</protein>
<evidence type="ECO:0000259" key="7">
    <source>
        <dbReference type="Pfam" id="PF00501"/>
    </source>
</evidence>
<sequence length="728" mass="82365">MSDIGDESIQQIMHKSLLESMAQVERIPCKKAYASRALENLRQFDQYQRMYEHSIKSPGTFWKQIATDFYWTAPLPLTYHKILESNFDCKTGPIKVDFFRGMKTNITYNLLDRVITCGFGDRIAYHWLGNDLNETRKITYKELKNEVCRLANYMKQTLKIDPGDRVAIYLPVTIQLIVAMLACARIGAVHTVVFAGFSANSLAERMINAQCKMLIAADASFRGDKFLNFLPIIDTAIQGCLAKKLEIKKIIIVDRFEKTNNRNKPRYTETVQKHQSPHNEMIISWDKIINDATISDECDPEWVETEHPLFILYTSGSTGKPKGILHTVAGYMLSAATAFKHAFNYHDGDIFFCTADIGWITGHTASVYGALANGATSVIYEGIPTHPRVDRFWMIINEYKVNIFYTSPSAIRSLMKFGERYVKAHSMRDLRLIALVGETVNRQTWFWIYRYIGQERCPIVDTYFQTETGAPMIFTIPYAMDMKPGSTGLPWFGVVPVILDDSGKEIVGNDQGHLVYKQAWPGMARTFDDERETFETVYFKKFPGYFYTGDGAFRDTDGYYWITGRMDDSMNVSGHLLSPIEVENALLSDKRVAEAAVVSMPHPVKGQAICAFIVLKQGNANLDSAFNNELLSIVRQEIGSIATPDMILNVRGLPKTRSDKILRRVLELVAKGERKNFGDLSTLADETIIEHLVKVRISYKPFTATTSSPTPSTTPSNVIDDKNQSSIS</sequence>
<dbReference type="Gene3D" id="3.40.50.12780">
    <property type="entry name" value="N-terminal domain of ligase-like"/>
    <property type="match status" value="1"/>
</dbReference>
<dbReference type="GO" id="GO:0019427">
    <property type="term" value="P:acetyl-CoA biosynthetic process from acetate"/>
    <property type="evidence" value="ECO:0007669"/>
    <property type="project" value="InterPro"/>
</dbReference>
<evidence type="ECO:0000256" key="6">
    <source>
        <dbReference type="SAM" id="MobiDB-lite"/>
    </source>
</evidence>
<dbReference type="InterPro" id="IPR025110">
    <property type="entry name" value="AMP-bd_C"/>
</dbReference>
<feature type="compositionally biased region" description="Basic and acidic residues" evidence="6">
    <location>
        <begin position="719"/>
        <end position="728"/>
    </location>
</feature>
<keyword evidence="4 5" id="KW-0067">ATP-binding</keyword>
<keyword evidence="10" id="KW-1185">Reference proteome</keyword>
<dbReference type="PANTHER" id="PTHR24095:SF244">
    <property type="entry name" value="ACETYL-COENZYME A SYNTHETASE"/>
    <property type="match status" value="1"/>
</dbReference>